<dbReference type="Proteomes" id="UP000189670">
    <property type="component" value="Unassembled WGS sequence"/>
</dbReference>
<dbReference type="AlphaFoldDB" id="A0A1V1P281"/>
<evidence type="ECO:0000313" key="2">
    <source>
        <dbReference type="Proteomes" id="UP000189670"/>
    </source>
</evidence>
<dbReference type="Gene3D" id="3.40.630.30">
    <property type="match status" value="1"/>
</dbReference>
<name>A0A1V1P281_9BACT</name>
<comment type="caution">
    <text evidence="1">The sequence shown here is derived from an EMBL/GenBank/DDBJ whole genome shotgun (WGS) entry which is preliminary data.</text>
</comment>
<gene>
    <name evidence="1" type="ORF">OMM_09979</name>
</gene>
<proteinExistence type="predicted"/>
<evidence type="ECO:0000313" key="1">
    <source>
        <dbReference type="EMBL" id="ETR68989.1"/>
    </source>
</evidence>
<accession>A0A1V1P281</accession>
<sequence>MYQESRNSFQYNGWVLAKLKDHNDLEVFNCQDDDLNEYFKIDSLKHKKELLTETYALTEATDKTFFPVALIDLCNDSIRREKFNKISELKNFSTQKTTLLTPQLKLQDWVYIMNFNETILDLFF</sequence>
<organism evidence="1 2">
    <name type="scientific">Candidatus Magnetoglobus multicellularis str. Araruama</name>
    <dbReference type="NCBI Taxonomy" id="890399"/>
    <lineage>
        <taxon>Bacteria</taxon>
        <taxon>Pseudomonadati</taxon>
        <taxon>Thermodesulfobacteriota</taxon>
        <taxon>Desulfobacteria</taxon>
        <taxon>Desulfobacterales</taxon>
        <taxon>Desulfobacteraceae</taxon>
        <taxon>Candidatus Magnetoglobus</taxon>
    </lineage>
</organism>
<protein>
    <submittedName>
        <fullName evidence="1">Uncharacterized protein</fullName>
    </submittedName>
</protein>
<reference evidence="2" key="1">
    <citation type="submission" date="2012-11" db="EMBL/GenBank/DDBJ databases">
        <authorList>
            <person name="Lucero-Rivera Y.E."/>
            <person name="Tovar-Ramirez D."/>
        </authorList>
    </citation>
    <scope>NUCLEOTIDE SEQUENCE [LARGE SCALE GENOMIC DNA]</scope>
    <source>
        <strain evidence="2">Araruama</strain>
    </source>
</reference>
<dbReference type="EMBL" id="ATBP01000770">
    <property type="protein sequence ID" value="ETR68989.1"/>
    <property type="molecule type" value="Genomic_DNA"/>
</dbReference>